<dbReference type="Proteomes" id="UP001432027">
    <property type="component" value="Unassembled WGS sequence"/>
</dbReference>
<dbReference type="AlphaFoldDB" id="A0AAV5SU59"/>
<accession>A0AAV5SU59</accession>
<protein>
    <submittedName>
        <fullName evidence="1">Uncharacterized protein</fullName>
    </submittedName>
</protein>
<feature type="non-terminal residue" evidence="1">
    <location>
        <position position="1"/>
    </location>
</feature>
<evidence type="ECO:0000313" key="2">
    <source>
        <dbReference type="Proteomes" id="UP001432027"/>
    </source>
</evidence>
<sequence length="277" mass="31912">QTYFVISPDSISDATPLLQHLRLVEPPANENGLSVHQSDRYLNDCTFYAPSSTLNMDDEQALMNMPGVSMELFAEFSQKITFSPYIFENALIESAQRKMPLFLFPSGLCDRKARDLIESYCIFCSNPPKEKWIAQNSNENLMFPHVYNPSVPGDNIIRDEVELVTAMQSALLEYGSYEWRLAGRLAQTEYHPSVFRFYRRIIAEREFILRDEMLIERIGTTLTDEKLKAPSNNLDRINLDAFINKIVETIIRGERLVNIRPPFADKETADKLAIFIR</sequence>
<keyword evidence="2" id="KW-1185">Reference proteome</keyword>
<proteinExistence type="predicted"/>
<organism evidence="1 2">
    <name type="scientific">Pristionchus entomophagus</name>
    <dbReference type="NCBI Taxonomy" id="358040"/>
    <lineage>
        <taxon>Eukaryota</taxon>
        <taxon>Metazoa</taxon>
        <taxon>Ecdysozoa</taxon>
        <taxon>Nematoda</taxon>
        <taxon>Chromadorea</taxon>
        <taxon>Rhabditida</taxon>
        <taxon>Rhabditina</taxon>
        <taxon>Diplogasteromorpha</taxon>
        <taxon>Diplogasteroidea</taxon>
        <taxon>Neodiplogasteridae</taxon>
        <taxon>Pristionchus</taxon>
    </lineage>
</organism>
<feature type="non-terminal residue" evidence="1">
    <location>
        <position position="277"/>
    </location>
</feature>
<gene>
    <name evidence="1" type="ORF">PENTCL1PPCAC_8405</name>
</gene>
<reference evidence="1" key="1">
    <citation type="submission" date="2023-10" db="EMBL/GenBank/DDBJ databases">
        <title>Genome assembly of Pristionchus species.</title>
        <authorList>
            <person name="Yoshida K."/>
            <person name="Sommer R.J."/>
        </authorList>
    </citation>
    <scope>NUCLEOTIDE SEQUENCE</scope>
    <source>
        <strain evidence="1">RS0144</strain>
    </source>
</reference>
<evidence type="ECO:0000313" key="1">
    <source>
        <dbReference type="EMBL" id="GMS86230.1"/>
    </source>
</evidence>
<name>A0AAV5SU59_9BILA</name>
<comment type="caution">
    <text evidence="1">The sequence shown here is derived from an EMBL/GenBank/DDBJ whole genome shotgun (WGS) entry which is preliminary data.</text>
</comment>
<dbReference type="EMBL" id="BTSX01000002">
    <property type="protein sequence ID" value="GMS86230.1"/>
    <property type="molecule type" value="Genomic_DNA"/>
</dbReference>